<dbReference type="EMBL" id="CP036290">
    <property type="protein sequence ID" value="QDU86275.1"/>
    <property type="molecule type" value="Genomic_DNA"/>
</dbReference>
<dbReference type="Proteomes" id="UP000319342">
    <property type="component" value="Chromosome"/>
</dbReference>
<organism evidence="1 2">
    <name type="scientific">Rohdeia mirabilis</name>
    <dbReference type="NCBI Taxonomy" id="2528008"/>
    <lineage>
        <taxon>Bacteria</taxon>
        <taxon>Pseudomonadati</taxon>
        <taxon>Planctomycetota</taxon>
        <taxon>Planctomycetia</taxon>
        <taxon>Planctomycetia incertae sedis</taxon>
        <taxon>Rohdeia</taxon>
    </lineage>
</organism>
<reference evidence="1 2" key="1">
    <citation type="submission" date="2019-02" db="EMBL/GenBank/DDBJ databases">
        <title>Deep-cultivation of Planctomycetes and their phenomic and genomic characterization uncovers novel biology.</title>
        <authorList>
            <person name="Wiegand S."/>
            <person name="Jogler M."/>
            <person name="Boedeker C."/>
            <person name="Pinto D."/>
            <person name="Vollmers J."/>
            <person name="Rivas-Marin E."/>
            <person name="Kohn T."/>
            <person name="Peeters S.H."/>
            <person name="Heuer A."/>
            <person name="Rast P."/>
            <person name="Oberbeckmann S."/>
            <person name="Bunk B."/>
            <person name="Jeske O."/>
            <person name="Meyerdierks A."/>
            <person name="Storesund J.E."/>
            <person name="Kallscheuer N."/>
            <person name="Luecker S."/>
            <person name="Lage O.M."/>
            <person name="Pohl T."/>
            <person name="Merkel B.J."/>
            <person name="Hornburger P."/>
            <person name="Mueller R.-W."/>
            <person name="Bruemmer F."/>
            <person name="Labrenz M."/>
            <person name="Spormann A.M."/>
            <person name="Op den Camp H."/>
            <person name="Overmann J."/>
            <person name="Amann R."/>
            <person name="Jetten M.S.M."/>
            <person name="Mascher T."/>
            <person name="Medema M.H."/>
            <person name="Devos D.P."/>
            <person name="Kaster A.-K."/>
            <person name="Ovreas L."/>
            <person name="Rohde M."/>
            <person name="Galperin M.Y."/>
            <person name="Jogler C."/>
        </authorList>
    </citation>
    <scope>NUCLEOTIDE SEQUENCE [LARGE SCALE GENOMIC DNA]</scope>
    <source>
        <strain evidence="1 2">Pla163</strain>
    </source>
</reference>
<dbReference type="OrthoDB" id="450111at2"/>
<dbReference type="InterPro" id="IPR025638">
    <property type="entry name" value="DUF4336"/>
</dbReference>
<keyword evidence="2" id="KW-1185">Reference proteome</keyword>
<dbReference type="PANTHER" id="PTHR33835">
    <property type="entry name" value="YALI0C07656P"/>
    <property type="match status" value="1"/>
</dbReference>
<sequence length="227" mass="25191">MTTLEPLADGLWSWPGRIQLGPVALPRRAVVARLSSGGLWVHSANGLDDAVRAELEALGPVEHVVAPNKFHHAHLETWRAAYPEAVVHGAQGLAKKRADLTFDRELTETPDPAWADLFDQRAITGARKLNEIVFLHRPSRTLILTDLSFHVGREAPFLTRLMMRMNGVYGRLAPSRLLKAFVDDLPEVRRSVLATIDAWDFDAVHVSHGEPIASGGREQLRAVWEAL</sequence>
<gene>
    <name evidence="1" type="ORF">Pla163_34260</name>
</gene>
<dbReference type="PANTHER" id="PTHR33835:SF1">
    <property type="entry name" value="METALLO-BETA-LACTAMASE DOMAIN-CONTAINING PROTEIN"/>
    <property type="match status" value="1"/>
</dbReference>
<dbReference type="Pfam" id="PF14234">
    <property type="entry name" value="DUF4336"/>
    <property type="match status" value="1"/>
</dbReference>
<dbReference type="InterPro" id="IPR036866">
    <property type="entry name" value="RibonucZ/Hydroxyglut_hydro"/>
</dbReference>
<proteinExistence type="predicted"/>
<dbReference type="SUPFAM" id="SSF56281">
    <property type="entry name" value="Metallo-hydrolase/oxidoreductase"/>
    <property type="match status" value="1"/>
</dbReference>
<dbReference type="AlphaFoldDB" id="A0A518D467"/>
<name>A0A518D467_9BACT</name>
<dbReference type="RefSeq" id="WP_145191205.1">
    <property type="nucleotide sequence ID" value="NZ_CP036290.1"/>
</dbReference>
<evidence type="ECO:0000313" key="1">
    <source>
        <dbReference type="EMBL" id="QDU86275.1"/>
    </source>
</evidence>
<accession>A0A518D467</accession>
<protein>
    <recommendedName>
        <fullName evidence="3">DUF4336 domain-containing protein</fullName>
    </recommendedName>
</protein>
<evidence type="ECO:0000313" key="2">
    <source>
        <dbReference type="Proteomes" id="UP000319342"/>
    </source>
</evidence>
<evidence type="ECO:0008006" key="3">
    <source>
        <dbReference type="Google" id="ProtNLM"/>
    </source>
</evidence>